<dbReference type="NCBIfam" id="TIGR01682">
    <property type="entry name" value="moaD"/>
    <property type="match status" value="1"/>
</dbReference>
<evidence type="ECO:0000313" key="1">
    <source>
        <dbReference type="EMBL" id="AJA08782.1"/>
    </source>
</evidence>
<sequence>MALNIAYFAWVRERMGVADETVDLPAGVADVGALVAWLAARDARGQIAFAEPHRIRAAIDGVMMGPDAPLLGAREVALFPPVTGG</sequence>
<protein>
    <recommendedName>
        <fullName evidence="3">Molybdopterin converting factor subunit 1</fullName>
    </recommendedName>
</protein>
<dbReference type="Gene3D" id="3.10.20.30">
    <property type="match status" value="1"/>
</dbReference>
<dbReference type="InterPro" id="IPR012675">
    <property type="entry name" value="Beta-grasp_dom_sf"/>
</dbReference>
<dbReference type="AlphaFoldDB" id="A0A0A7PLJ1"/>
<reference evidence="1 2" key="1">
    <citation type="journal article" date="2015" name="Int. J. Syst. Evol. Microbiol.">
        <title>Description of Sphingopyxis fribergensis sp. nov. - a soil bacterium with the ability to degrade styrene and phenylacetic acid.</title>
        <authorList>
            <person name="Oelschlagel M."/>
            <person name="Ruckert C."/>
            <person name="Kalinowski J."/>
            <person name="Schmidt G."/>
            <person name="Schlomann M."/>
            <person name="Tischler D."/>
        </authorList>
    </citation>
    <scope>NUCLEOTIDE SEQUENCE [LARGE SCALE GENOMIC DNA]</scope>
    <source>
        <strain evidence="1 2">Kp5.2</strain>
    </source>
</reference>
<accession>A0A0A7PLJ1</accession>
<organism evidence="1 2">
    <name type="scientific">Sphingopyxis fribergensis</name>
    <dbReference type="NCBI Taxonomy" id="1515612"/>
    <lineage>
        <taxon>Bacteria</taxon>
        <taxon>Pseudomonadati</taxon>
        <taxon>Pseudomonadota</taxon>
        <taxon>Alphaproteobacteria</taxon>
        <taxon>Sphingomonadales</taxon>
        <taxon>Sphingomonadaceae</taxon>
        <taxon>Sphingopyxis</taxon>
    </lineage>
</organism>
<dbReference type="KEGG" id="sphk:SKP52_09355"/>
<keyword evidence="2" id="KW-1185">Reference proteome</keyword>
<dbReference type="Pfam" id="PF02597">
    <property type="entry name" value="ThiS"/>
    <property type="match status" value="1"/>
</dbReference>
<proteinExistence type="predicted"/>
<dbReference type="Proteomes" id="UP000030907">
    <property type="component" value="Chromosome"/>
</dbReference>
<dbReference type="RefSeq" id="WP_039574189.1">
    <property type="nucleotide sequence ID" value="NZ_CP009122.1"/>
</dbReference>
<dbReference type="CDD" id="cd00754">
    <property type="entry name" value="Ubl_MoaD"/>
    <property type="match status" value="1"/>
</dbReference>
<dbReference type="STRING" id="1515612.SKP52_09355"/>
<gene>
    <name evidence="1" type="ORF">SKP52_09355</name>
</gene>
<dbReference type="InterPro" id="IPR003749">
    <property type="entry name" value="ThiS/MoaD-like"/>
</dbReference>
<dbReference type="EMBL" id="CP009122">
    <property type="protein sequence ID" value="AJA08782.1"/>
    <property type="molecule type" value="Genomic_DNA"/>
</dbReference>
<dbReference type="HOGENOM" id="CLU_114601_4_0_5"/>
<evidence type="ECO:0008006" key="3">
    <source>
        <dbReference type="Google" id="ProtNLM"/>
    </source>
</evidence>
<dbReference type="InterPro" id="IPR016155">
    <property type="entry name" value="Mopterin_synth/thiamin_S_b"/>
</dbReference>
<dbReference type="SUPFAM" id="SSF54285">
    <property type="entry name" value="MoaD/ThiS"/>
    <property type="match status" value="1"/>
</dbReference>
<dbReference type="OrthoDB" id="9800712at2"/>
<name>A0A0A7PLJ1_9SPHN</name>
<evidence type="ECO:0000313" key="2">
    <source>
        <dbReference type="Proteomes" id="UP000030907"/>
    </source>
</evidence>